<accession>A0A426ZPW8</accession>
<dbReference type="InterPro" id="IPR053290">
    <property type="entry name" value="TSET_complex_member"/>
</dbReference>
<dbReference type="EMBL" id="AMZH03005608">
    <property type="protein sequence ID" value="RRT65975.1"/>
    <property type="molecule type" value="Genomic_DNA"/>
</dbReference>
<protein>
    <submittedName>
        <fullName evidence="1">Uncharacterized protein</fullName>
    </submittedName>
</protein>
<dbReference type="PANTHER" id="PTHR45521">
    <property type="entry name" value="TSET COMPLEX MEMBER TSTF"/>
    <property type="match status" value="1"/>
</dbReference>
<proteinExistence type="predicted"/>
<dbReference type="PANTHER" id="PTHR45521:SF2">
    <property type="entry name" value="TRANSDUCIN_WD40 REPEAT-LIKE SUPERFAMILY PROTEIN"/>
    <property type="match status" value="1"/>
</dbReference>
<dbReference type="Proteomes" id="UP000287651">
    <property type="component" value="Unassembled WGS sequence"/>
</dbReference>
<comment type="caution">
    <text evidence="1">The sequence shown here is derived from an EMBL/GenBank/DDBJ whole genome shotgun (WGS) entry which is preliminary data.</text>
</comment>
<sequence>MSVHRYGPHAPSIPPFITLPKQSRVDGEDAVLPKEMEERKVNEVAVAGGGVSVAVTRFPPEQKRPIGPLIVVGVRDGVLWLIDR</sequence>
<organism evidence="1 2">
    <name type="scientific">Ensete ventricosum</name>
    <name type="common">Abyssinian banana</name>
    <name type="synonym">Musa ensete</name>
    <dbReference type="NCBI Taxonomy" id="4639"/>
    <lineage>
        <taxon>Eukaryota</taxon>
        <taxon>Viridiplantae</taxon>
        <taxon>Streptophyta</taxon>
        <taxon>Embryophyta</taxon>
        <taxon>Tracheophyta</taxon>
        <taxon>Spermatophyta</taxon>
        <taxon>Magnoliopsida</taxon>
        <taxon>Liliopsida</taxon>
        <taxon>Zingiberales</taxon>
        <taxon>Musaceae</taxon>
        <taxon>Ensete</taxon>
    </lineage>
</organism>
<reference evidence="1 2" key="1">
    <citation type="journal article" date="2014" name="Agronomy (Basel)">
        <title>A Draft Genome Sequence for Ensete ventricosum, the Drought-Tolerant Tree Against Hunger.</title>
        <authorList>
            <person name="Harrison J."/>
            <person name="Moore K.A."/>
            <person name="Paszkiewicz K."/>
            <person name="Jones T."/>
            <person name="Grant M."/>
            <person name="Ambacheew D."/>
            <person name="Muzemil S."/>
            <person name="Studholme D.J."/>
        </authorList>
    </citation>
    <scope>NUCLEOTIDE SEQUENCE [LARGE SCALE GENOMIC DNA]</scope>
</reference>
<evidence type="ECO:0000313" key="2">
    <source>
        <dbReference type="Proteomes" id="UP000287651"/>
    </source>
</evidence>
<name>A0A426ZPW8_ENSVE</name>
<dbReference type="AlphaFoldDB" id="A0A426ZPW8"/>
<evidence type="ECO:0000313" key="1">
    <source>
        <dbReference type="EMBL" id="RRT65975.1"/>
    </source>
</evidence>
<gene>
    <name evidence="1" type="ORF">B296_00019374</name>
</gene>